<reference evidence="11" key="2">
    <citation type="journal article" date="2023" name="IMA Fungus">
        <title>Comparative genomic study of the Penicillium genus elucidates a diverse pangenome and 15 lateral gene transfer events.</title>
        <authorList>
            <person name="Petersen C."/>
            <person name="Sorensen T."/>
            <person name="Nielsen M.R."/>
            <person name="Sondergaard T.E."/>
            <person name="Sorensen J.L."/>
            <person name="Fitzpatrick D.A."/>
            <person name="Frisvad J.C."/>
            <person name="Nielsen K.L."/>
        </authorList>
    </citation>
    <scope>NUCLEOTIDE SEQUENCE</scope>
    <source>
        <strain evidence="11">IBT 29677</strain>
    </source>
</reference>
<keyword evidence="9 10" id="KW-0624">Polysaccharide degradation</keyword>
<evidence type="ECO:0000256" key="5">
    <source>
        <dbReference type="ARBA" id="ARBA00022729"/>
    </source>
</evidence>
<dbReference type="EMBL" id="JAPZBU010000012">
    <property type="protein sequence ID" value="KAJ5375906.1"/>
    <property type="molecule type" value="Genomic_DNA"/>
</dbReference>
<organism evidence="11 12">
    <name type="scientific">Penicillium cosmopolitanum</name>
    <dbReference type="NCBI Taxonomy" id="1131564"/>
    <lineage>
        <taxon>Eukaryota</taxon>
        <taxon>Fungi</taxon>
        <taxon>Dikarya</taxon>
        <taxon>Ascomycota</taxon>
        <taxon>Pezizomycotina</taxon>
        <taxon>Eurotiomycetes</taxon>
        <taxon>Eurotiomycetidae</taxon>
        <taxon>Eurotiales</taxon>
        <taxon>Aspergillaceae</taxon>
        <taxon>Penicillium</taxon>
    </lineage>
</organism>
<evidence type="ECO:0000256" key="4">
    <source>
        <dbReference type="ARBA" id="ARBA00022525"/>
    </source>
</evidence>
<dbReference type="Pfam" id="PF07335">
    <property type="entry name" value="Glyco_hydro_75"/>
    <property type="match status" value="1"/>
</dbReference>
<keyword evidence="12" id="KW-1185">Reference proteome</keyword>
<keyword evidence="5 10" id="KW-0732">Signal</keyword>
<comment type="catalytic activity">
    <reaction evidence="1 10">
        <text>Endohydrolysis of beta-(1-&gt;4)-linkages between D-glucosamine residues in a partly acetylated chitosan.</text>
        <dbReference type="EC" id="3.2.1.132"/>
    </reaction>
</comment>
<gene>
    <name evidence="11" type="ORF">N7509_012792</name>
</gene>
<sequence>MHILAATTLLSASLAAAYDLPDNLKTIYDNHKACIHGSDMSGKCSNTLAGGFSDGIDGAHTFSYCGDIDGAIYLHGSANGGEYDNMDVDCDGLNDKGGDCGTDETGQGETAFKDQVSQYGIEDLDANVHPYVVFGNTNFDPQQYGMEPLSVMAVVCNNQVLYGIWGDTNGEDSTGEASISLAQMCFPDDNINGNNGHGEEDVLYLGFTGKGAVPGSDAKWQAGDRDAFEDSIKKLGDKLVAGLSA</sequence>
<name>A0A9W9SC49_9EURO</name>
<feature type="signal peptide" evidence="10">
    <location>
        <begin position="1"/>
        <end position="17"/>
    </location>
</feature>
<dbReference type="Proteomes" id="UP001147747">
    <property type="component" value="Unassembled WGS sequence"/>
</dbReference>
<evidence type="ECO:0000256" key="1">
    <source>
        <dbReference type="ARBA" id="ARBA00000405"/>
    </source>
</evidence>
<reference evidence="11" key="1">
    <citation type="submission" date="2022-12" db="EMBL/GenBank/DDBJ databases">
        <authorList>
            <person name="Petersen C."/>
        </authorList>
    </citation>
    <scope>NUCLEOTIDE SEQUENCE</scope>
    <source>
        <strain evidence="11">IBT 29677</strain>
    </source>
</reference>
<comment type="caution">
    <text evidence="11">The sequence shown here is derived from an EMBL/GenBank/DDBJ whole genome shotgun (WGS) entry which is preliminary data.</text>
</comment>
<keyword evidence="6 10" id="KW-0378">Hydrolase</keyword>
<evidence type="ECO:0000256" key="6">
    <source>
        <dbReference type="ARBA" id="ARBA00022801"/>
    </source>
</evidence>
<dbReference type="InterPro" id="IPR009939">
    <property type="entry name" value="Chitosanase_fungal"/>
</dbReference>
<evidence type="ECO:0000256" key="2">
    <source>
        <dbReference type="ARBA" id="ARBA00004613"/>
    </source>
</evidence>
<proteinExistence type="inferred from homology"/>
<comment type="subcellular location">
    <subcellularLocation>
        <location evidence="2 10">Secreted</location>
    </subcellularLocation>
</comment>
<dbReference type="EC" id="3.2.1.132" evidence="10"/>
<dbReference type="GO" id="GO:0005576">
    <property type="term" value="C:extracellular region"/>
    <property type="evidence" value="ECO:0007669"/>
    <property type="project" value="UniProtKB-SubCell"/>
</dbReference>
<accession>A0A9W9SC49</accession>
<evidence type="ECO:0000256" key="7">
    <source>
        <dbReference type="ARBA" id="ARBA00023277"/>
    </source>
</evidence>
<feature type="chain" id="PRO_5041014083" description="Endo-chitosanase" evidence="10">
    <location>
        <begin position="18"/>
        <end position="245"/>
    </location>
</feature>
<dbReference type="PANTHER" id="PTHR42061">
    <property type="entry name" value="ENDO-CHITOSANASE"/>
    <property type="match status" value="1"/>
</dbReference>
<keyword evidence="4" id="KW-0964">Secreted</keyword>
<comment type="similarity">
    <text evidence="3 10">Belongs to the glycosyl hydrolase 75 family.</text>
</comment>
<keyword evidence="7" id="KW-0119">Carbohydrate metabolism</keyword>
<dbReference type="OrthoDB" id="4756206at2759"/>
<evidence type="ECO:0000313" key="12">
    <source>
        <dbReference type="Proteomes" id="UP001147747"/>
    </source>
</evidence>
<keyword evidence="8 10" id="KW-0326">Glycosidase</keyword>
<evidence type="ECO:0000313" key="11">
    <source>
        <dbReference type="EMBL" id="KAJ5375906.1"/>
    </source>
</evidence>
<evidence type="ECO:0000256" key="3">
    <source>
        <dbReference type="ARBA" id="ARBA00007799"/>
    </source>
</evidence>
<dbReference type="GO" id="GO:0016977">
    <property type="term" value="F:chitosanase activity"/>
    <property type="evidence" value="ECO:0007669"/>
    <property type="project" value="UniProtKB-EC"/>
</dbReference>
<dbReference type="GO" id="GO:0000272">
    <property type="term" value="P:polysaccharide catabolic process"/>
    <property type="evidence" value="ECO:0007669"/>
    <property type="project" value="UniProtKB-KW"/>
</dbReference>
<protein>
    <recommendedName>
        <fullName evidence="10">Endo-chitosanase</fullName>
        <ecNumber evidence="10">3.2.1.132</ecNumber>
    </recommendedName>
</protein>
<dbReference type="PANTHER" id="PTHR42061:SF9">
    <property type="entry name" value="ENDO-CHITOSANASE"/>
    <property type="match status" value="1"/>
</dbReference>
<evidence type="ECO:0000256" key="10">
    <source>
        <dbReference type="RuleBase" id="RU361208"/>
    </source>
</evidence>
<evidence type="ECO:0000256" key="9">
    <source>
        <dbReference type="ARBA" id="ARBA00023326"/>
    </source>
</evidence>
<dbReference type="RefSeq" id="XP_056480936.1">
    <property type="nucleotide sequence ID" value="XM_056637429.1"/>
</dbReference>
<dbReference type="AlphaFoldDB" id="A0A9W9SC49"/>
<dbReference type="GeneID" id="81376409"/>
<evidence type="ECO:0000256" key="8">
    <source>
        <dbReference type="ARBA" id="ARBA00023295"/>
    </source>
</evidence>
<comment type="function">
    <text evidence="10">Chitosanase catalyzing the endo-type cleavage of chitosan, the deacylated form of chitin. Chitosanase may be crucial in the degradation of the deacetylated portion of chitin in the fungal cell wall.</text>
</comment>